<evidence type="ECO:0000256" key="3">
    <source>
        <dbReference type="ARBA" id="ARBA00022448"/>
    </source>
</evidence>
<evidence type="ECO:0000256" key="2">
    <source>
        <dbReference type="ARBA" id="ARBA00007935"/>
    </source>
</evidence>
<feature type="transmembrane region" description="Helical" evidence="8">
    <location>
        <begin position="178"/>
        <end position="196"/>
    </location>
</feature>
<dbReference type="InterPro" id="IPR037294">
    <property type="entry name" value="ABC_BtuC-like"/>
</dbReference>
<keyword evidence="3" id="KW-0813">Transport</keyword>
<evidence type="ECO:0000256" key="1">
    <source>
        <dbReference type="ARBA" id="ARBA00004651"/>
    </source>
</evidence>
<comment type="subcellular location">
    <subcellularLocation>
        <location evidence="1">Cell membrane</location>
        <topology evidence="1">Multi-pass membrane protein</topology>
    </subcellularLocation>
</comment>
<comment type="similarity">
    <text evidence="2">Belongs to the binding-protein-dependent transport system permease family. FecCD subfamily.</text>
</comment>
<evidence type="ECO:0000256" key="6">
    <source>
        <dbReference type="ARBA" id="ARBA00022989"/>
    </source>
</evidence>
<evidence type="ECO:0000256" key="5">
    <source>
        <dbReference type="ARBA" id="ARBA00022692"/>
    </source>
</evidence>
<name>A0ABT5ZVT6_9ACTN</name>
<keyword evidence="10" id="KW-1185">Reference proteome</keyword>
<sequence>MLVACSAASVMLGAKPLPAHTMWDALFSFDRRDYGQLVVRTLRLPRTAVGLLSGTALGLAGAVMQGMARNPLADPGILGVNSGAALGVATGINVFGITELTDYVWCGLVGAGVAATVVYAVGSLGSGGAAPTRLVLAGAATSAALASLTNAVLLLNVSTFDQFRLWQVGSLAGRGGSVVWQGAPFVAVGALLALSLGRSLNSLALGDDLARSLGQNTTRLRGTAALAVVLLCGAATAMAGPIGFVGLAVPHSARLITGPDYRWVLPYSMVLAPALLLLADITGRLVVRPGELPAGIVTAVLGAPVFIALARRRRTAVL</sequence>
<dbReference type="CDD" id="cd06550">
    <property type="entry name" value="TM_ABC_iron-siderophores_like"/>
    <property type="match status" value="1"/>
</dbReference>
<dbReference type="Pfam" id="PF01032">
    <property type="entry name" value="FecCD"/>
    <property type="match status" value="1"/>
</dbReference>
<feature type="transmembrane region" description="Helical" evidence="8">
    <location>
        <begin position="261"/>
        <end position="279"/>
    </location>
</feature>
<reference evidence="9 10" key="1">
    <citation type="submission" date="2023-03" db="EMBL/GenBank/DDBJ databases">
        <title>Draft genome sequence of Streptomyces sp. RB6PN23 isolated from peat swamp forest in Thailand.</title>
        <authorList>
            <person name="Klaysubun C."/>
            <person name="Duangmal K."/>
        </authorList>
    </citation>
    <scope>NUCLEOTIDE SEQUENCE [LARGE SCALE GENOMIC DNA]</scope>
    <source>
        <strain evidence="9 10">RB6PN23</strain>
    </source>
</reference>
<evidence type="ECO:0000256" key="7">
    <source>
        <dbReference type="ARBA" id="ARBA00023136"/>
    </source>
</evidence>
<protein>
    <submittedName>
        <fullName evidence="9">Iron chelate uptake ABC transporter family permease subunit</fullName>
    </submittedName>
</protein>
<keyword evidence="6 8" id="KW-1133">Transmembrane helix</keyword>
<organism evidence="9 10">
    <name type="scientific">Streptomyces silvisoli</name>
    <dbReference type="NCBI Taxonomy" id="3034235"/>
    <lineage>
        <taxon>Bacteria</taxon>
        <taxon>Bacillati</taxon>
        <taxon>Actinomycetota</taxon>
        <taxon>Actinomycetes</taxon>
        <taxon>Kitasatosporales</taxon>
        <taxon>Streptomycetaceae</taxon>
        <taxon>Streptomyces</taxon>
    </lineage>
</organism>
<dbReference type="Gene3D" id="1.10.3470.10">
    <property type="entry name" value="ABC transporter involved in vitamin B12 uptake, BtuC"/>
    <property type="match status" value="1"/>
</dbReference>
<evidence type="ECO:0000313" key="10">
    <source>
        <dbReference type="Proteomes" id="UP001216579"/>
    </source>
</evidence>
<evidence type="ECO:0000256" key="4">
    <source>
        <dbReference type="ARBA" id="ARBA00022475"/>
    </source>
</evidence>
<dbReference type="Proteomes" id="UP001216579">
    <property type="component" value="Unassembled WGS sequence"/>
</dbReference>
<evidence type="ECO:0000256" key="8">
    <source>
        <dbReference type="SAM" id="Phobius"/>
    </source>
</evidence>
<feature type="transmembrane region" description="Helical" evidence="8">
    <location>
        <begin position="291"/>
        <end position="310"/>
    </location>
</feature>
<gene>
    <name evidence="9" type="ORF">P3G67_32910</name>
</gene>
<feature type="transmembrane region" description="Helical" evidence="8">
    <location>
        <begin position="134"/>
        <end position="158"/>
    </location>
</feature>
<accession>A0ABT5ZVT6</accession>
<keyword evidence="4" id="KW-1003">Cell membrane</keyword>
<proteinExistence type="inferred from homology"/>
<dbReference type="PANTHER" id="PTHR30472:SF1">
    <property type="entry name" value="FE(3+) DICITRATE TRANSPORT SYSTEM PERMEASE PROTEIN FECC-RELATED"/>
    <property type="match status" value="1"/>
</dbReference>
<dbReference type="PANTHER" id="PTHR30472">
    <property type="entry name" value="FERRIC ENTEROBACTIN TRANSPORT SYSTEM PERMEASE PROTEIN"/>
    <property type="match status" value="1"/>
</dbReference>
<feature type="transmembrane region" description="Helical" evidence="8">
    <location>
        <begin position="103"/>
        <end position="122"/>
    </location>
</feature>
<feature type="transmembrane region" description="Helical" evidence="8">
    <location>
        <begin position="76"/>
        <end position="97"/>
    </location>
</feature>
<feature type="transmembrane region" description="Helical" evidence="8">
    <location>
        <begin position="43"/>
        <end position="64"/>
    </location>
</feature>
<dbReference type="EMBL" id="JARJBC010000032">
    <property type="protein sequence ID" value="MDF3293932.1"/>
    <property type="molecule type" value="Genomic_DNA"/>
</dbReference>
<comment type="caution">
    <text evidence="9">The sequence shown here is derived from an EMBL/GenBank/DDBJ whole genome shotgun (WGS) entry which is preliminary data.</text>
</comment>
<evidence type="ECO:0000313" key="9">
    <source>
        <dbReference type="EMBL" id="MDF3293932.1"/>
    </source>
</evidence>
<keyword evidence="5 8" id="KW-0812">Transmembrane</keyword>
<dbReference type="InterPro" id="IPR000522">
    <property type="entry name" value="ABC_transptr_permease_BtuC"/>
</dbReference>
<feature type="transmembrane region" description="Helical" evidence="8">
    <location>
        <begin position="224"/>
        <end position="249"/>
    </location>
</feature>
<dbReference type="SUPFAM" id="SSF81345">
    <property type="entry name" value="ABC transporter involved in vitamin B12 uptake, BtuC"/>
    <property type="match status" value="1"/>
</dbReference>
<keyword evidence="7 8" id="KW-0472">Membrane</keyword>